<dbReference type="GO" id="GO:0003841">
    <property type="term" value="F:1-acylglycerol-3-phosphate O-acyltransferase activity"/>
    <property type="evidence" value="ECO:0007669"/>
    <property type="project" value="TreeGrafter"/>
</dbReference>
<dbReference type="AlphaFoldDB" id="A0A4R6UC57"/>
<keyword evidence="4" id="KW-0812">Transmembrane</keyword>
<organism evidence="6 7">
    <name type="scientific">Permianibacter aggregans</name>
    <dbReference type="NCBI Taxonomy" id="1510150"/>
    <lineage>
        <taxon>Bacteria</taxon>
        <taxon>Pseudomonadati</taxon>
        <taxon>Pseudomonadota</taxon>
        <taxon>Gammaproteobacteria</taxon>
        <taxon>Pseudomonadales</taxon>
        <taxon>Pseudomonadaceae</taxon>
        <taxon>Permianibacter</taxon>
    </lineage>
</organism>
<dbReference type="EMBL" id="SNYM01000025">
    <property type="protein sequence ID" value="TDQ44221.1"/>
    <property type="molecule type" value="Genomic_DNA"/>
</dbReference>
<evidence type="ECO:0000313" key="7">
    <source>
        <dbReference type="Proteomes" id="UP000295375"/>
    </source>
</evidence>
<dbReference type="OrthoDB" id="9812274at2"/>
<keyword evidence="7" id="KW-1185">Reference proteome</keyword>
<protein>
    <submittedName>
        <fullName evidence="6">1-acyl-sn-glycerol-3-phosphate acyltransferase</fullName>
    </submittedName>
</protein>
<name>A0A4R6UC57_9GAMM</name>
<dbReference type="SMART" id="SM00563">
    <property type="entry name" value="PlsC"/>
    <property type="match status" value="1"/>
</dbReference>
<feature type="transmembrane region" description="Helical" evidence="4">
    <location>
        <begin position="12"/>
        <end position="38"/>
    </location>
</feature>
<dbReference type="RefSeq" id="WP_133593304.1">
    <property type="nucleotide sequence ID" value="NZ_CP037953.1"/>
</dbReference>
<dbReference type="GO" id="GO:0006654">
    <property type="term" value="P:phosphatidic acid biosynthetic process"/>
    <property type="evidence" value="ECO:0007669"/>
    <property type="project" value="TreeGrafter"/>
</dbReference>
<keyword evidence="4" id="KW-1133">Transmembrane helix</keyword>
<dbReference type="PANTHER" id="PTHR10434:SF66">
    <property type="entry name" value="PHOSPHOLIPID_GLYCEROL ACYLTRANSFERASE DOMAIN-CONTAINING PROTEIN"/>
    <property type="match status" value="1"/>
</dbReference>
<comment type="caution">
    <text evidence="6">The sequence shown here is derived from an EMBL/GenBank/DDBJ whole genome shotgun (WGS) entry which is preliminary data.</text>
</comment>
<comment type="pathway">
    <text evidence="1">Lipid metabolism.</text>
</comment>
<dbReference type="Pfam" id="PF01553">
    <property type="entry name" value="Acyltransferase"/>
    <property type="match status" value="1"/>
</dbReference>
<dbReference type="CDD" id="cd07989">
    <property type="entry name" value="LPLAT_AGPAT-like"/>
    <property type="match status" value="1"/>
</dbReference>
<dbReference type="Proteomes" id="UP000295375">
    <property type="component" value="Unassembled WGS sequence"/>
</dbReference>
<evidence type="ECO:0000256" key="1">
    <source>
        <dbReference type="ARBA" id="ARBA00005189"/>
    </source>
</evidence>
<dbReference type="InterPro" id="IPR002123">
    <property type="entry name" value="Plipid/glycerol_acylTrfase"/>
</dbReference>
<evidence type="ECO:0000259" key="5">
    <source>
        <dbReference type="SMART" id="SM00563"/>
    </source>
</evidence>
<evidence type="ECO:0000256" key="2">
    <source>
        <dbReference type="ARBA" id="ARBA00022679"/>
    </source>
</evidence>
<feature type="domain" description="Phospholipid/glycerol acyltransferase" evidence="5">
    <location>
        <begin position="86"/>
        <end position="194"/>
    </location>
</feature>
<evidence type="ECO:0000313" key="6">
    <source>
        <dbReference type="EMBL" id="TDQ44221.1"/>
    </source>
</evidence>
<sequence length="256" mass="29116">MQRLNYYWRVLATGWCFLSFSVGGLLLTVTAFPFIRIFERDPIKRRDKIQLVIHNAFRFFIGQMKFLGVMSVELHNAEKLRHAGGVLVLANHPTLIDVVLMISLMPRADCIVKESLWQHKGFGGVIRAAGYIPNRNAEQLVRDCDAVLATQRPLIIFPEGTRTTPGQPMSFQRGASHIALHSKAPILPVVLTCNPPSLTKDKRWYQIPERRFHVRLEVKPSCSAADFLPEMLEKPLAARQLTRSLQQYFAKEVMAP</sequence>
<accession>A0A4R6UC57</accession>
<keyword evidence="4" id="KW-0472">Membrane</keyword>
<gene>
    <name evidence="6" type="ORF">EV696_12533</name>
</gene>
<keyword evidence="2 6" id="KW-0808">Transferase</keyword>
<reference evidence="6 7" key="1">
    <citation type="submission" date="2019-03" db="EMBL/GenBank/DDBJ databases">
        <title>Genomic Encyclopedia of Type Strains, Phase IV (KMG-IV): sequencing the most valuable type-strain genomes for metagenomic binning, comparative biology and taxonomic classification.</title>
        <authorList>
            <person name="Goeker M."/>
        </authorList>
    </citation>
    <scope>NUCLEOTIDE SEQUENCE [LARGE SCALE GENOMIC DNA]</scope>
    <source>
        <strain evidence="6 7">DSM 103792</strain>
    </source>
</reference>
<dbReference type="PANTHER" id="PTHR10434">
    <property type="entry name" value="1-ACYL-SN-GLYCEROL-3-PHOSPHATE ACYLTRANSFERASE"/>
    <property type="match status" value="1"/>
</dbReference>
<evidence type="ECO:0000256" key="4">
    <source>
        <dbReference type="SAM" id="Phobius"/>
    </source>
</evidence>
<proteinExistence type="predicted"/>
<evidence type="ECO:0000256" key="3">
    <source>
        <dbReference type="ARBA" id="ARBA00023315"/>
    </source>
</evidence>
<keyword evidence="3 6" id="KW-0012">Acyltransferase</keyword>
<dbReference type="SUPFAM" id="SSF69593">
    <property type="entry name" value="Glycerol-3-phosphate (1)-acyltransferase"/>
    <property type="match status" value="1"/>
</dbReference>